<dbReference type="GO" id="GO:0006044">
    <property type="term" value="P:N-acetylglucosamine metabolic process"/>
    <property type="evidence" value="ECO:0007669"/>
    <property type="project" value="TreeGrafter"/>
</dbReference>
<dbReference type="PANTHER" id="PTHR10704:SF44">
    <property type="entry name" value="LD35051P-RELATED"/>
    <property type="match status" value="1"/>
</dbReference>
<evidence type="ECO:0008006" key="3">
    <source>
        <dbReference type="Google" id="ProtNLM"/>
    </source>
</evidence>
<dbReference type="KEGG" id="gai:IMCC3135_07610"/>
<gene>
    <name evidence="1" type="ORF">IMCC3135_07610</name>
</gene>
<dbReference type="SUPFAM" id="SSF52540">
    <property type="entry name" value="P-loop containing nucleoside triphosphate hydrolases"/>
    <property type="match status" value="1"/>
</dbReference>
<organism evidence="1 2">
    <name type="scientific">Granulosicoccus antarcticus IMCC3135</name>
    <dbReference type="NCBI Taxonomy" id="1192854"/>
    <lineage>
        <taxon>Bacteria</taxon>
        <taxon>Pseudomonadati</taxon>
        <taxon>Pseudomonadota</taxon>
        <taxon>Gammaproteobacteria</taxon>
        <taxon>Chromatiales</taxon>
        <taxon>Granulosicoccaceae</taxon>
        <taxon>Granulosicoccus</taxon>
    </lineage>
</organism>
<evidence type="ECO:0000313" key="2">
    <source>
        <dbReference type="Proteomes" id="UP000250079"/>
    </source>
</evidence>
<dbReference type="InterPro" id="IPR027417">
    <property type="entry name" value="P-loop_NTPase"/>
</dbReference>
<accession>A0A2Z2NVE0</accession>
<sequence length="285" mass="33145">MTSLVPLMVRTFGRTGSTLLMQILGTNERICFERLYPFEHRYLTYAYNLARMPSLPPQMDEQWNNDSMFRCNATAVGCLPYGKLNTIDKESLAKNLFVSIWKELSHNIKTTQGLPHSEPCFYAEKVPHQVADRSNELLNARSIFLLRDPRDEMVSIKQFNIKRGFHSFGWTEDDTDVSYAQKMCRNRIKFLHHMMSFTTEQHRIRFRYEDLVLKGPEEVSRLSEWLGLDLDYQSAISDKSVKSRHMTSKSPAASVERWRAELSEEVKAIFAKELGDELIQLGYSI</sequence>
<dbReference type="Pfam" id="PF13469">
    <property type="entry name" value="Sulfotransfer_3"/>
    <property type="match status" value="1"/>
</dbReference>
<protein>
    <recommendedName>
        <fullName evidence="3">Sulfotransferase domain-containing protein</fullName>
    </recommendedName>
</protein>
<reference evidence="1 2" key="1">
    <citation type="submission" date="2016-12" db="EMBL/GenBank/DDBJ databases">
        <authorList>
            <person name="Song W.-J."/>
            <person name="Kurnit D.M."/>
        </authorList>
    </citation>
    <scope>NUCLEOTIDE SEQUENCE [LARGE SCALE GENOMIC DNA]</scope>
    <source>
        <strain evidence="1 2">IMCC3135</strain>
    </source>
</reference>
<evidence type="ECO:0000313" key="1">
    <source>
        <dbReference type="EMBL" id="ASJ71627.1"/>
    </source>
</evidence>
<keyword evidence="2" id="KW-1185">Reference proteome</keyword>
<dbReference type="Proteomes" id="UP000250079">
    <property type="component" value="Chromosome"/>
</dbReference>
<dbReference type="InterPro" id="IPR051135">
    <property type="entry name" value="Gal/GlcNAc/GalNAc_ST"/>
</dbReference>
<dbReference type="PANTHER" id="PTHR10704">
    <property type="entry name" value="CARBOHYDRATE SULFOTRANSFERASE"/>
    <property type="match status" value="1"/>
</dbReference>
<proteinExistence type="predicted"/>
<dbReference type="RefSeq" id="WP_157735827.1">
    <property type="nucleotide sequence ID" value="NZ_CP018632.1"/>
</dbReference>
<dbReference type="GO" id="GO:0006790">
    <property type="term" value="P:sulfur compound metabolic process"/>
    <property type="evidence" value="ECO:0007669"/>
    <property type="project" value="TreeGrafter"/>
</dbReference>
<dbReference type="AlphaFoldDB" id="A0A2Z2NVE0"/>
<dbReference type="OrthoDB" id="9777890at2"/>
<dbReference type="Gene3D" id="3.40.50.300">
    <property type="entry name" value="P-loop containing nucleotide triphosphate hydrolases"/>
    <property type="match status" value="1"/>
</dbReference>
<dbReference type="EMBL" id="CP018632">
    <property type="protein sequence ID" value="ASJ71627.1"/>
    <property type="molecule type" value="Genomic_DNA"/>
</dbReference>
<name>A0A2Z2NVE0_9GAMM</name>
<dbReference type="GO" id="GO:0001517">
    <property type="term" value="F:N-acetylglucosamine 6-O-sulfotransferase activity"/>
    <property type="evidence" value="ECO:0007669"/>
    <property type="project" value="TreeGrafter"/>
</dbReference>